<sequence length="354" mass="39423">MTSTVVENAGLFVSLEFGGLAASPDALVGTNGILEIKCPYIERNLLPTAVADRKKGKFIIRTNGPNGPEYHLLKTHHYYKQVVMQLHITGRDFCDVVVWTQGGTTSDATQEEIPIVPEGHILIIRVMRNDETLKVWERMREKLTIFFNEDLGPEIVDSRYERNLGYRQPPYRFAAIEAAAAKKAEKAGASTTMEPHKKQVDTPNLCGGYGRRRITGRLTGTKITGTNYNGTGIIPSGGPAFNEHIRMEPKIMLTERSEEFKTAMLRPISSEPKLRQGVVISRTYGPAVIKTSEEKMIDAIFESCVFKCAMSCVFGKLVRATPLVVSSAFFPPPSTPQLPAQMRNNKLHEKYFAT</sequence>
<dbReference type="PANTHER" id="PTHR46609">
    <property type="entry name" value="EXONUCLEASE, PHAGE-TYPE/RECB, C-TERMINAL DOMAIN-CONTAINING PROTEIN"/>
    <property type="match status" value="1"/>
</dbReference>
<dbReference type="GO" id="GO:0006281">
    <property type="term" value="P:DNA repair"/>
    <property type="evidence" value="ECO:0007669"/>
    <property type="project" value="UniProtKB-ARBA"/>
</dbReference>
<protein>
    <submittedName>
        <fullName evidence="2">Mitochondrial import inner membrane translocase subunit Tim22</fullName>
    </submittedName>
</protein>
<dbReference type="Proteomes" id="UP000198287">
    <property type="component" value="Unassembled WGS sequence"/>
</dbReference>
<accession>A0A226F4L2</accession>
<evidence type="ECO:0000313" key="2">
    <source>
        <dbReference type="EMBL" id="OXA64121.1"/>
    </source>
</evidence>
<comment type="caution">
    <text evidence="2">The sequence shown here is derived from an EMBL/GenBank/DDBJ whole genome shotgun (WGS) entry which is preliminary data.</text>
</comment>
<gene>
    <name evidence="2" type="ORF">Fcan01_00750</name>
</gene>
<organism evidence="2 3">
    <name type="scientific">Folsomia candida</name>
    <name type="common">Springtail</name>
    <dbReference type="NCBI Taxonomy" id="158441"/>
    <lineage>
        <taxon>Eukaryota</taxon>
        <taxon>Metazoa</taxon>
        <taxon>Ecdysozoa</taxon>
        <taxon>Arthropoda</taxon>
        <taxon>Hexapoda</taxon>
        <taxon>Collembola</taxon>
        <taxon>Entomobryomorpha</taxon>
        <taxon>Isotomoidea</taxon>
        <taxon>Isotomidae</taxon>
        <taxon>Proisotominae</taxon>
        <taxon>Folsomia</taxon>
    </lineage>
</organism>
<dbReference type="InterPro" id="IPR011335">
    <property type="entry name" value="Restrct_endonuc-II-like"/>
</dbReference>
<dbReference type="AlphaFoldDB" id="A0A226F4L2"/>
<dbReference type="Pfam" id="PF09588">
    <property type="entry name" value="YqaJ"/>
    <property type="match status" value="1"/>
</dbReference>
<dbReference type="SUPFAM" id="SSF52980">
    <property type="entry name" value="Restriction endonuclease-like"/>
    <property type="match status" value="1"/>
</dbReference>
<evidence type="ECO:0000313" key="3">
    <source>
        <dbReference type="Proteomes" id="UP000198287"/>
    </source>
</evidence>
<dbReference type="InterPro" id="IPR011604">
    <property type="entry name" value="PDDEXK-like_dom_sf"/>
</dbReference>
<name>A0A226F4L2_FOLCA</name>
<proteinExistence type="predicted"/>
<dbReference type="InterPro" id="IPR019080">
    <property type="entry name" value="YqaJ_viral_recombinase"/>
</dbReference>
<feature type="domain" description="YqaJ viral recombinase" evidence="1">
    <location>
        <begin position="4"/>
        <end position="91"/>
    </location>
</feature>
<keyword evidence="3" id="KW-1185">Reference proteome</keyword>
<dbReference type="EMBL" id="LNIX01000001">
    <property type="protein sequence ID" value="OXA64121.1"/>
    <property type="molecule type" value="Genomic_DNA"/>
</dbReference>
<dbReference type="OrthoDB" id="75343at2759"/>
<dbReference type="Gene3D" id="3.90.320.10">
    <property type="match status" value="1"/>
</dbReference>
<evidence type="ECO:0000259" key="1">
    <source>
        <dbReference type="Pfam" id="PF09588"/>
    </source>
</evidence>
<dbReference type="PANTHER" id="PTHR46609:SF8">
    <property type="entry name" value="YQAJ VIRAL RECOMBINASE DOMAIN-CONTAINING PROTEIN"/>
    <property type="match status" value="1"/>
</dbReference>
<reference evidence="2 3" key="1">
    <citation type="submission" date="2015-12" db="EMBL/GenBank/DDBJ databases">
        <title>The genome of Folsomia candida.</title>
        <authorList>
            <person name="Faddeeva A."/>
            <person name="Derks M.F."/>
            <person name="Anvar Y."/>
            <person name="Smit S."/>
            <person name="Van Straalen N."/>
            <person name="Roelofs D."/>
        </authorList>
    </citation>
    <scope>NUCLEOTIDE SEQUENCE [LARGE SCALE GENOMIC DNA]</scope>
    <source>
        <strain evidence="2 3">VU population</strain>
        <tissue evidence="2">Whole body</tissue>
    </source>
</reference>
<dbReference type="InterPro" id="IPR051703">
    <property type="entry name" value="NF-kappa-B_Signaling_Reg"/>
</dbReference>
<dbReference type="CDD" id="cd22343">
    <property type="entry name" value="PDDEXK_lambda_exonuclease-like"/>
    <property type="match status" value="1"/>
</dbReference>